<dbReference type="EMBL" id="CADCVN010001562">
    <property type="protein sequence ID" value="CAA9537057.1"/>
    <property type="molecule type" value="Genomic_DNA"/>
</dbReference>
<gene>
    <name evidence="1" type="ORF">AVDCRST_MAG96-3998</name>
</gene>
<sequence length="53" mass="5915">MNQQQLKHFEGMAFFKSLFTSTAGNVLNTPAHLVYSAAIKTVFPSLLRKIGFI</sequence>
<proteinExistence type="predicted"/>
<evidence type="ECO:0000313" key="1">
    <source>
        <dbReference type="EMBL" id="CAA9537057.1"/>
    </source>
</evidence>
<reference evidence="1" key="1">
    <citation type="submission" date="2020-02" db="EMBL/GenBank/DDBJ databases">
        <authorList>
            <person name="Meier V. D."/>
        </authorList>
    </citation>
    <scope>NUCLEOTIDE SEQUENCE</scope>
    <source>
        <strain evidence="1">AVDCRST_MAG96</strain>
    </source>
</reference>
<name>A0A6J4U3D3_9BACT</name>
<protein>
    <submittedName>
        <fullName evidence="1">Uncharacterized protein</fullName>
    </submittedName>
</protein>
<dbReference type="AlphaFoldDB" id="A0A6J4U3D3"/>
<organism evidence="1">
    <name type="scientific">uncultured Segetibacter sp</name>
    <dbReference type="NCBI Taxonomy" id="481133"/>
    <lineage>
        <taxon>Bacteria</taxon>
        <taxon>Pseudomonadati</taxon>
        <taxon>Bacteroidota</taxon>
        <taxon>Chitinophagia</taxon>
        <taxon>Chitinophagales</taxon>
        <taxon>Chitinophagaceae</taxon>
        <taxon>Segetibacter</taxon>
        <taxon>environmental samples</taxon>
    </lineage>
</organism>
<accession>A0A6J4U3D3</accession>